<dbReference type="Gene3D" id="1.10.260.40">
    <property type="entry name" value="lambda repressor-like DNA-binding domains"/>
    <property type="match status" value="1"/>
</dbReference>
<dbReference type="InterPro" id="IPR036286">
    <property type="entry name" value="LexA/Signal_pep-like_sf"/>
</dbReference>
<organism evidence="5 6">
    <name type="scientific">Pseudomonas phage PaMx73</name>
    <dbReference type="NCBI Taxonomy" id="1175655"/>
    <lineage>
        <taxon>Viruses</taxon>
        <taxon>Duplodnaviria</taxon>
        <taxon>Heunggongvirae</taxon>
        <taxon>Uroviricota</taxon>
        <taxon>Caudoviricetes</taxon>
        <taxon>Casadabanvirus</taxon>
        <taxon>Casadabanvirus JBD26</taxon>
        <taxon>Casadabanvirus D3112</taxon>
    </lineage>
</organism>
<reference evidence="5 6" key="1">
    <citation type="journal article" date="2012" name="Appl. Environ. Microbiol.">
        <title>High Diversity and Novel Species of Pseudomonas aeruginosa Bacteriophages.</title>
        <authorList>
            <person name="Sepulveda-Robles O."/>
            <person name="Kameyama L."/>
            <person name="Guarneros G."/>
        </authorList>
    </citation>
    <scope>NUCLEOTIDE SEQUENCE [LARGE SCALE GENOMIC DNA]</scope>
</reference>
<keyword evidence="2" id="KW-0238">DNA-binding</keyword>
<dbReference type="Gene3D" id="2.10.109.10">
    <property type="entry name" value="Umud Fragment, subunit A"/>
    <property type="match status" value="1"/>
</dbReference>
<dbReference type="SMART" id="SM00530">
    <property type="entry name" value="HTH_XRE"/>
    <property type="match status" value="1"/>
</dbReference>
<dbReference type="InterPro" id="IPR010982">
    <property type="entry name" value="Lambda_DNA-bd_dom_sf"/>
</dbReference>
<evidence type="ECO:0000313" key="6">
    <source>
        <dbReference type="Proteomes" id="UP000006183"/>
    </source>
</evidence>
<dbReference type="Pfam" id="PF01381">
    <property type="entry name" value="HTH_3"/>
    <property type="match status" value="1"/>
</dbReference>
<name>A0A076FRF7_9CAUD</name>
<evidence type="ECO:0000256" key="1">
    <source>
        <dbReference type="ARBA" id="ARBA00023015"/>
    </source>
</evidence>
<evidence type="ECO:0000256" key="2">
    <source>
        <dbReference type="ARBA" id="ARBA00023125"/>
    </source>
</evidence>
<sequence>MGYEQTDGAPTELSGHPIPQDGIGYFKIRLKQAISSQSLRGFSKECGLSEATLRSYLSGETFPTLDRLEQIAQAAGTSAMWLAFGTPTSAEDSREKGDDSYAYIPLYDARVSAGHGSWTEGARILAQLAFTRYSLRKQGLEIANMSAVRIGGDSMEPLLSDGDTVMIDHSCNEVRDEAVYVIRLDDHLYAKRVQRQINGGLAIISANPAYQTMFVSKQDLEAIDIIGRVVWSGRWMA</sequence>
<keyword evidence="1" id="KW-0805">Transcription regulation</keyword>
<dbReference type="PANTHER" id="PTHR40661">
    <property type="match status" value="1"/>
</dbReference>
<dbReference type="PROSITE" id="PS50943">
    <property type="entry name" value="HTH_CROC1"/>
    <property type="match status" value="1"/>
</dbReference>
<evidence type="ECO:0000313" key="5">
    <source>
        <dbReference type="EMBL" id="AII21901.1"/>
    </source>
</evidence>
<keyword evidence="3" id="KW-0804">Transcription</keyword>
<accession>A0A076FRF7</accession>
<dbReference type="GO" id="GO:0003677">
    <property type="term" value="F:DNA binding"/>
    <property type="evidence" value="ECO:0007669"/>
    <property type="project" value="UniProtKB-KW"/>
</dbReference>
<proteinExistence type="predicted"/>
<dbReference type="PANTHER" id="PTHR40661:SF3">
    <property type="entry name" value="FELS-1 PROPHAGE TRANSCRIPTIONAL REGULATOR"/>
    <property type="match status" value="1"/>
</dbReference>
<dbReference type="Proteomes" id="UP000006183">
    <property type="component" value="Segment"/>
</dbReference>
<evidence type="ECO:0000256" key="3">
    <source>
        <dbReference type="ARBA" id="ARBA00023163"/>
    </source>
</evidence>
<evidence type="ECO:0000259" key="4">
    <source>
        <dbReference type="PROSITE" id="PS50943"/>
    </source>
</evidence>
<dbReference type="InterPro" id="IPR039418">
    <property type="entry name" value="LexA-like"/>
</dbReference>
<protein>
    <submittedName>
        <fullName evidence="5">Repressor</fullName>
    </submittedName>
</protein>
<dbReference type="EMBL" id="JQ067085">
    <property type="protein sequence ID" value="AII21901.1"/>
    <property type="molecule type" value="Genomic_DNA"/>
</dbReference>
<dbReference type="InterPro" id="IPR015927">
    <property type="entry name" value="Peptidase_S24_S26A/B/C"/>
</dbReference>
<dbReference type="Pfam" id="PF00717">
    <property type="entry name" value="Peptidase_S24"/>
    <property type="match status" value="1"/>
</dbReference>
<gene>
    <name evidence="5" type="ORF">PaMx73_01</name>
</gene>
<dbReference type="CDD" id="cd00093">
    <property type="entry name" value="HTH_XRE"/>
    <property type="match status" value="1"/>
</dbReference>
<dbReference type="InterPro" id="IPR001387">
    <property type="entry name" value="Cro/C1-type_HTH"/>
</dbReference>
<dbReference type="CDD" id="cd06529">
    <property type="entry name" value="S24_LexA-like"/>
    <property type="match status" value="1"/>
</dbReference>
<dbReference type="SUPFAM" id="SSF47413">
    <property type="entry name" value="lambda repressor-like DNA-binding domains"/>
    <property type="match status" value="1"/>
</dbReference>
<dbReference type="SUPFAM" id="SSF51306">
    <property type="entry name" value="LexA/Signal peptidase"/>
    <property type="match status" value="1"/>
</dbReference>
<feature type="domain" description="HTH cro/C1-type" evidence="4">
    <location>
        <begin position="38"/>
        <end position="82"/>
    </location>
</feature>